<organism evidence="3">
    <name type="scientific">Caenorhabditis brenneri</name>
    <name type="common">Nematode worm</name>
    <dbReference type="NCBI Taxonomy" id="135651"/>
    <lineage>
        <taxon>Eukaryota</taxon>
        <taxon>Metazoa</taxon>
        <taxon>Ecdysozoa</taxon>
        <taxon>Nematoda</taxon>
        <taxon>Chromadorea</taxon>
        <taxon>Rhabditida</taxon>
        <taxon>Rhabditina</taxon>
        <taxon>Rhabditomorpha</taxon>
        <taxon>Rhabditoidea</taxon>
        <taxon>Rhabditidae</taxon>
        <taxon>Peloderinae</taxon>
        <taxon>Caenorhabditis</taxon>
    </lineage>
</organism>
<protein>
    <submittedName>
        <fullName evidence="2">Uncharacterized protein</fullName>
    </submittedName>
</protein>
<name>G0PJ54_CAEBE</name>
<keyword evidence="3" id="KW-1185">Reference proteome</keyword>
<proteinExistence type="predicted"/>
<dbReference type="OrthoDB" id="5890934at2759"/>
<dbReference type="AlphaFoldDB" id="G0PJ54"/>
<evidence type="ECO:0000256" key="1">
    <source>
        <dbReference type="SAM" id="Phobius"/>
    </source>
</evidence>
<dbReference type="Proteomes" id="UP000008068">
    <property type="component" value="Unassembled WGS sequence"/>
</dbReference>
<dbReference type="HOGENOM" id="CLU_2086940_0_0_1"/>
<keyword evidence="1" id="KW-0472">Membrane</keyword>
<dbReference type="OMA" id="KSENGLC"/>
<keyword evidence="1" id="KW-0812">Transmembrane</keyword>
<accession>G0PJ54</accession>
<keyword evidence="1" id="KW-1133">Transmembrane helix</keyword>
<gene>
    <name evidence="2" type="ORF">CAEBREN_16851</name>
</gene>
<dbReference type="InParanoid" id="G0PJ54"/>
<evidence type="ECO:0000313" key="2">
    <source>
        <dbReference type="EMBL" id="EGT58736.1"/>
    </source>
</evidence>
<evidence type="ECO:0000313" key="3">
    <source>
        <dbReference type="Proteomes" id="UP000008068"/>
    </source>
</evidence>
<sequence>MKIALIEEYDEEFEKVKAPKDFKCPNTMQNTKYGEGLWAIASGEPRTAEAVLASKMACVKNEKCGLIYVLNAKSDHTTGKKGKPGSACSGKSENGLCLGSASSSAFFLVFIFVSFYL</sequence>
<dbReference type="eggNOG" id="ENOG502R426">
    <property type="taxonomic scope" value="Eukaryota"/>
</dbReference>
<feature type="transmembrane region" description="Helical" evidence="1">
    <location>
        <begin position="96"/>
        <end position="116"/>
    </location>
</feature>
<dbReference type="EMBL" id="GL380643">
    <property type="protein sequence ID" value="EGT58736.1"/>
    <property type="molecule type" value="Genomic_DNA"/>
</dbReference>
<reference evidence="3" key="1">
    <citation type="submission" date="2011-07" db="EMBL/GenBank/DDBJ databases">
        <authorList>
            <consortium name="Caenorhabditis brenneri Sequencing and Analysis Consortium"/>
            <person name="Wilson R.K."/>
        </authorList>
    </citation>
    <scope>NUCLEOTIDE SEQUENCE [LARGE SCALE GENOMIC DNA]</scope>
    <source>
        <strain evidence="3">PB2801</strain>
    </source>
</reference>